<evidence type="ECO:0000313" key="5">
    <source>
        <dbReference type="Proteomes" id="UP000297693"/>
    </source>
</evidence>
<sequence length="217" mass="24936">MKERTSVFAGTIESYIDDELVYRPHPLFLEMEAFAKEKFIPIVTAATGAVLKSLFKSWQVNKIWELGTGIGYSTLWIALGSPNSEIITVDRNENQASILDRYALEILGEKKIPIRRISSWILDYMYANVSEWVDADVFFIDCDKVTYPELWDLISHHAKPGARILYDNVLWHGRLMDPTFQKPSDLAVRSLWDRVKKSGFEYTLFPVGDGILLAEKR</sequence>
<dbReference type="AlphaFoldDB" id="A0A4R9KAT5"/>
<dbReference type="PROSITE" id="PS51682">
    <property type="entry name" value="SAM_OMT_I"/>
    <property type="match status" value="1"/>
</dbReference>
<evidence type="ECO:0000256" key="3">
    <source>
        <dbReference type="ARBA" id="ARBA00022691"/>
    </source>
</evidence>
<dbReference type="InterPro" id="IPR002935">
    <property type="entry name" value="SAM_O-MeTrfase"/>
</dbReference>
<evidence type="ECO:0000313" key="4">
    <source>
        <dbReference type="EMBL" id="TGL63817.1"/>
    </source>
</evidence>
<dbReference type="GO" id="GO:0008171">
    <property type="term" value="F:O-methyltransferase activity"/>
    <property type="evidence" value="ECO:0007669"/>
    <property type="project" value="InterPro"/>
</dbReference>
<keyword evidence="1 4" id="KW-0489">Methyltransferase</keyword>
<name>A0A4R9KAT5_9LEPT</name>
<dbReference type="PANTHER" id="PTHR10509">
    <property type="entry name" value="O-METHYLTRANSFERASE-RELATED"/>
    <property type="match status" value="1"/>
</dbReference>
<dbReference type="InterPro" id="IPR050362">
    <property type="entry name" value="Cation-dep_OMT"/>
</dbReference>
<comment type="caution">
    <text evidence="4">The sequence shown here is derived from an EMBL/GenBank/DDBJ whole genome shotgun (WGS) entry which is preliminary data.</text>
</comment>
<dbReference type="PANTHER" id="PTHR10509:SF14">
    <property type="entry name" value="CAFFEOYL-COA O-METHYLTRANSFERASE 3-RELATED"/>
    <property type="match status" value="1"/>
</dbReference>
<keyword evidence="5" id="KW-1185">Reference proteome</keyword>
<dbReference type="Proteomes" id="UP000297693">
    <property type="component" value="Unassembled WGS sequence"/>
</dbReference>
<dbReference type="SUPFAM" id="SSF53335">
    <property type="entry name" value="S-adenosyl-L-methionine-dependent methyltransferases"/>
    <property type="match status" value="1"/>
</dbReference>
<dbReference type="GO" id="GO:0032259">
    <property type="term" value="P:methylation"/>
    <property type="evidence" value="ECO:0007669"/>
    <property type="project" value="UniProtKB-KW"/>
</dbReference>
<organism evidence="4 5">
    <name type="scientific">Leptospira ognonensis</name>
    <dbReference type="NCBI Taxonomy" id="2484945"/>
    <lineage>
        <taxon>Bacteria</taxon>
        <taxon>Pseudomonadati</taxon>
        <taxon>Spirochaetota</taxon>
        <taxon>Spirochaetia</taxon>
        <taxon>Leptospirales</taxon>
        <taxon>Leptospiraceae</taxon>
        <taxon>Leptospira</taxon>
    </lineage>
</organism>
<dbReference type="OrthoDB" id="9811000at2"/>
<gene>
    <name evidence="4" type="ORF">EHQ58_00145</name>
</gene>
<proteinExistence type="predicted"/>
<dbReference type="EMBL" id="RQGD01000002">
    <property type="protein sequence ID" value="TGL63817.1"/>
    <property type="molecule type" value="Genomic_DNA"/>
</dbReference>
<keyword evidence="2 4" id="KW-0808">Transferase</keyword>
<evidence type="ECO:0000256" key="1">
    <source>
        <dbReference type="ARBA" id="ARBA00022603"/>
    </source>
</evidence>
<dbReference type="Gene3D" id="3.40.50.150">
    <property type="entry name" value="Vaccinia Virus protein VP39"/>
    <property type="match status" value="1"/>
</dbReference>
<protein>
    <submittedName>
        <fullName evidence="4">O-methyltransferase</fullName>
    </submittedName>
</protein>
<reference evidence="4" key="1">
    <citation type="journal article" date="2019" name="PLoS Negl. Trop. Dis.">
        <title>Revisiting the worldwide diversity of Leptospira species in the environment.</title>
        <authorList>
            <person name="Vincent A.T."/>
            <person name="Schiettekatte O."/>
            <person name="Bourhy P."/>
            <person name="Veyrier F.J."/>
            <person name="Picardeau M."/>
        </authorList>
    </citation>
    <scope>NUCLEOTIDE SEQUENCE [LARGE SCALE GENOMIC DNA]</scope>
    <source>
        <strain evidence="4">201702476</strain>
    </source>
</reference>
<dbReference type="InterPro" id="IPR029063">
    <property type="entry name" value="SAM-dependent_MTases_sf"/>
</dbReference>
<dbReference type="Pfam" id="PF01596">
    <property type="entry name" value="Methyltransf_3"/>
    <property type="match status" value="1"/>
</dbReference>
<dbReference type="RefSeq" id="WP_135621315.1">
    <property type="nucleotide sequence ID" value="NZ_RQGD01000002.1"/>
</dbReference>
<accession>A0A4R9KAT5</accession>
<keyword evidence="3" id="KW-0949">S-adenosyl-L-methionine</keyword>
<dbReference type="GO" id="GO:0008757">
    <property type="term" value="F:S-adenosylmethionine-dependent methyltransferase activity"/>
    <property type="evidence" value="ECO:0007669"/>
    <property type="project" value="TreeGrafter"/>
</dbReference>
<evidence type="ECO:0000256" key="2">
    <source>
        <dbReference type="ARBA" id="ARBA00022679"/>
    </source>
</evidence>